<feature type="transmembrane region" description="Helical" evidence="9">
    <location>
        <begin position="243"/>
        <end position="261"/>
    </location>
</feature>
<sequence>MSFRISKQEQHPIDPNAEAEYVAEEFYSDDEDGNETLLEWVVRHTISSPYDYYLSINEDIELIDWDSKAKTVARPLGSFLTFLLFTIRFLQDNLVKPNYQRINKNNDGFDLSRSKKIQEYEYFAKYQTARWDSSNWHTTSLGVLDKIFKVMVMVLVFLNVMLTYRFLFRYFQSYSLFYLKERPKSNNVTKKSIHDLAYRYVEDVSRGSLWSMLKYVFRREKALPDEQDDEYYYELRKWSPNSFLTSLFVSFSPISVAYLIFLDVSFISAIPAIISEYIFWFVIINRYEDRILDEKAVFRGIEAELDAKILKPSTSVKTQDAIVDATPYGDGFVRFYPSFTTTRCKVFSTYSLNGEIVKEKYSTKTRRFEDVINGNAINRIHNHDERFKGNAHLSHKYAGAVPNKYVNYIRHETAVPRYLNRGFMSSSSAPSTPLMQHGINQNQADYSMMGNVSRGDNIYNDVSRNDTLRDYRRHHSTSPLKRDVLHPSMVLPDEGHSHFLPNPIEFEHFMMQDMINNGRSPAASTCSHKPSRNNSVSPFRLSRRGSVENRQH</sequence>
<name>A0A0X8HUK0_9SACH</name>
<dbReference type="GO" id="GO:0031965">
    <property type="term" value="C:nuclear membrane"/>
    <property type="evidence" value="ECO:0007669"/>
    <property type="project" value="UniProtKB-SubCell"/>
</dbReference>
<accession>A0A0X8HUK0</accession>
<keyword evidence="4 9" id="KW-0812">Transmembrane</keyword>
<dbReference type="AlphaFoldDB" id="A0A0X8HUK0"/>
<evidence type="ECO:0000313" key="11">
    <source>
        <dbReference type="Proteomes" id="UP000243052"/>
    </source>
</evidence>
<evidence type="ECO:0000256" key="9">
    <source>
        <dbReference type="SAM" id="Phobius"/>
    </source>
</evidence>
<keyword evidence="5 9" id="KW-1133">Transmembrane helix</keyword>
<dbReference type="GO" id="GO:0007096">
    <property type="term" value="P:regulation of exit from mitosis"/>
    <property type="evidence" value="ECO:0007669"/>
    <property type="project" value="TreeGrafter"/>
</dbReference>
<proteinExistence type="inferred from homology"/>
<comment type="subcellular location">
    <subcellularLocation>
        <location evidence="1">Nucleus membrane</location>
        <topology evidence="1">Multi-pass membrane protein</topology>
    </subcellularLocation>
</comment>
<dbReference type="Pfam" id="PF10332">
    <property type="entry name" value="DUF2418"/>
    <property type="match status" value="1"/>
</dbReference>
<evidence type="ECO:0000256" key="6">
    <source>
        <dbReference type="ARBA" id="ARBA00023136"/>
    </source>
</evidence>
<keyword evidence="11" id="KW-1185">Reference proteome</keyword>
<evidence type="ECO:0000256" key="2">
    <source>
        <dbReference type="ARBA" id="ARBA00007900"/>
    </source>
</evidence>
<evidence type="ECO:0000256" key="4">
    <source>
        <dbReference type="ARBA" id="ARBA00022692"/>
    </source>
</evidence>
<comment type="similarity">
    <text evidence="2">Belongs to the NUR1 family.</text>
</comment>
<comment type="function">
    <text evidence="7">Member of a perinuclear network that controls recombination at multiple loci to maintain genome stability. Required for rDNA repeat stability.</text>
</comment>
<keyword evidence="6 9" id="KW-0472">Membrane</keyword>
<gene>
    <name evidence="10" type="ORF">AW171_hschr63703</name>
</gene>
<organism evidence="10 11">
    <name type="scientific">Eremothecium sinecaudum</name>
    <dbReference type="NCBI Taxonomy" id="45286"/>
    <lineage>
        <taxon>Eukaryota</taxon>
        <taxon>Fungi</taxon>
        <taxon>Dikarya</taxon>
        <taxon>Ascomycota</taxon>
        <taxon>Saccharomycotina</taxon>
        <taxon>Saccharomycetes</taxon>
        <taxon>Saccharomycetales</taxon>
        <taxon>Saccharomycetaceae</taxon>
        <taxon>Eremothecium</taxon>
    </lineage>
</organism>
<evidence type="ECO:0000256" key="7">
    <source>
        <dbReference type="ARBA" id="ARBA00024979"/>
    </source>
</evidence>
<dbReference type="InterPro" id="IPR018819">
    <property type="entry name" value="Nur1/Mug154"/>
</dbReference>
<dbReference type="RefSeq" id="XP_017988728.1">
    <property type="nucleotide sequence ID" value="XM_018133146.1"/>
</dbReference>
<feature type="transmembrane region" description="Helical" evidence="9">
    <location>
        <begin position="267"/>
        <end position="285"/>
    </location>
</feature>
<evidence type="ECO:0000256" key="3">
    <source>
        <dbReference type="ARBA" id="ARBA00018310"/>
    </source>
</evidence>
<protein>
    <recommendedName>
        <fullName evidence="3">Nuclear rim protein 1</fullName>
    </recommendedName>
</protein>
<evidence type="ECO:0000313" key="10">
    <source>
        <dbReference type="EMBL" id="AMD21732.1"/>
    </source>
</evidence>
<dbReference type="PANTHER" id="PTHR28293">
    <property type="entry name" value="NUCLEAR RIM PROTEIN 1"/>
    <property type="match status" value="1"/>
</dbReference>
<dbReference type="GeneID" id="28725037"/>
<evidence type="ECO:0000256" key="8">
    <source>
        <dbReference type="SAM" id="MobiDB-lite"/>
    </source>
</evidence>
<dbReference type="PANTHER" id="PTHR28293:SF1">
    <property type="entry name" value="NUCLEAR RIM PROTEIN 1"/>
    <property type="match status" value="1"/>
</dbReference>
<feature type="region of interest" description="Disordered" evidence="8">
    <location>
        <begin position="517"/>
        <end position="552"/>
    </location>
</feature>
<dbReference type="OrthoDB" id="3363151at2759"/>
<evidence type="ECO:0000256" key="5">
    <source>
        <dbReference type="ARBA" id="ARBA00022989"/>
    </source>
</evidence>
<feature type="transmembrane region" description="Helical" evidence="9">
    <location>
        <begin position="147"/>
        <end position="167"/>
    </location>
</feature>
<dbReference type="Proteomes" id="UP000243052">
    <property type="component" value="Chromosome vi"/>
</dbReference>
<dbReference type="GO" id="GO:0043007">
    <property type="term" value="P:maintenance of rDNA"/>
    <property type="evidence" value="ECO:0007669"/>
    <property type="project" value="TreeGrafter"/>
</dbReference>
<dbReference type="STRING" id="45286.A0A0X8HUK0"/>
<evidence type="ECO:0000256" key="1">
    <source>
        <dbReference type="ARBA" id="ARBA00004232"/>
    </source>
</evidence>
<reference evidence="10 11" key="1">
    <citation type="submission" date="2016-01" db="EMBL/GenBank/DDBJ databases">
        <title>Genome sequence of the yeast Holleya sinecauda.</title>
        <authorList>
            <person name="Dietrich F.S."/>
        </authorList>
    </citation>
    <scope>NUCLEOTIDE SEQUENCE [LARGE SCALE GENOMIC DNA]</scope>
    <source>
        <strain evidence="10 11">ATCC 58844</strain>
    </source>
</reference>
<dbReference type="EMBL" id="CP014246">
    <property type="protein sequence ID" value="AMD21732.1"/>
    <property type="molecule type" value="Genomic_DNA"/>
</dbReference>
<feature type="compositionally biased region" description="Polar residues" evidence="8">
    <location>
        <begin position="517"/>
        <end position="537"/>
    </location>
</feature>